<dbReference type="Gene3D" id="3.50.50.60">
    <property type="entry name" value="FAD/NAD(P)-binding domain"/>
    <property type="match status" value="2"/>
</dbReference>
<evidence type="ECO:0000256" key="6">
    <source>
        <dbReference type="ARBA" id="ARBA00022630"/>
    </source>
</evidence>
<dbReference type="PANTHER" id="PTHR43539">
    <property type="entry name" value="FLAVIN-BINDING MONOOXYGENASE-LIKE PROTEIN (AFU_ORTHOLOGUE AFUA_4G09220)"/>
    <property type="match status" value="1"/>
</dbReference>
<comment type="pathway">
    <text evidence="2">Siderophore biosynthesis.</text>
</comment>
<dbReference type="AlphaFoldDB" id="A0A9W9PZA9"/>
<organism evidence="14 15">
    <name type="scientific">Penicillium atrosanguineum</name>
    <dbReference type="NCBI Taxonomy" id="1132637"/>
    <lineage>
        <taxon>Eukaryota</taxon>
        <taxon>Fungi</taxon>
        <taxon>Dikarya</taxon>
        <taxon>Ascomycota</taxon>
        <taxon>Pezizomycotina</taxon>
        <taxon>Eurotiomycetes</taxon>
        <taxon>Eurotiomycetidae</taxon>
        <taxon>Eurotiales</taxon>
        <taxon>Aspergillaceae</taxon>
        <taxon>Penicillium</taxon>
    </lineage>
</organism>
<keyword evidence="9" id="KW-0560">Oxidoreductase</keyword>
<keyword evidence="15" id="KW-1185">Reference proteome</keyword>
<keyword evidence="7" id="KW-0274">FAD</keyword>
<dbReference type="Pfam" id="PF13434">
    <property type="entry name" value="Lys_Orn_oxgnase"/>
    <property type="match status" value="1"/>
</dbReference>
<evidence type="ECO:0000256" key="3">
    <source>
        <dbReference type="ARBA" id="ARBA00007588"/>
    </source>
</evidence>
<feature type="compositionally biased region" description="Polar residues" evidence="13">
    <location>
        <begin position="333"/>
        <end position="344"/>
    </location>
</feature>
<dbReference type="SUPFAM" id="SSF51905">
    <property type="entry name" value="FAD/NAD(P)-binding domain"/>
    <property type="match status" value="2"/>
</dbReference>
<evidence type="ECO:0000256" key="2">
    <source>
        <dbReference type="ARBA" id="ARBA00004924"/>
    </source>
</evidence>
<sequence length="429" mass="46541">MAERNPKPGDNWALRYDCMRFHIPTSFCDLPFMCYDKELQTPYLLSRSDLASQVSRYIETFNLNIINSANIQSTHYDPSTERWHISFQTPAGQRSAVSKQLVLATGIGSQKPNIPQIADKDLYQGISVHSAQYQNAKVLAEKGAKSVLVIGSANTAFDVLEDCHNAGLKSTMNVRSPTYIVPVDYVCHKMSLGAYDFGVEAADKLFLSLPSSVDGQLARGLFAVFASQEPKRYAALEAAGFPVLDSSHPTSALMHNLLEKAGGHYVDVGGTKLIEEGKVGIKAGVEPVAYTATGLRFSDGSTVDADAIVWCTGFSDGNLSSTAAEILGGGSELSGTANGTTHDASNGDGKHLFGPHELAERVDSTWGVDSEGEVRGMWKRHSRLDNFWVMGGYTQQHRWHSRTLALQIKAALAGILPPAYRDTPSPKVK</sequence>
<evidence type="ECO:0000256" key="10">
    <source>
        <dbReference type="ARBA" id="ARBA00030351"/>
    </source>
</evidence>
<evidence type="ECO:0000256" key="13">
    <source>
        <dbReference type="SAM" id="MobiDB-lite"/>
    </source>
</evidence>
<comment type="cofactor">
    <cofactor evidence="1">
        <name>FAD</name>
        <dbReference type="ChEBI" id="CHEBI:57692"/>
    </cofactor>
</comment>
<dbReference type="EC" id="1.14.13.196" evidence="4"/>
<reference evidence="14" key="2">
    <citation type="journal article" date="2023" name="IMA Fungus">
        <title>Comparative genomic study of the Penicillium genus elucidates a diverse pangenome and 15 lateral gene transfer events.</title>
        <authorList>
            <person name="Petersen C."/>
            <person name="Sorensen T."/>
            <person name="Nielsen M.R."/>
            <person name="Sondergaard T.E."/>
            <person name="Sorensen J.L."/>
            <person name="Fitzpatrick D.A."/>
            <person name="Frisvad J.C."/>
            <person name="Nielsen K.L."/>
        </authorList>
    </citation>
    <scope>NUCLEOTIDE SEQUENCE</scope>
    <source>
        <strain evidence="14">IBT 21472</strain>
    </source>
</reference>
<dbReference type="Proteomes" id="UP001147746">
    <property type="component" value="Unassembled WGS sequence"/>
</dbReference>
<comment type="similarity">
    <text evidence="3">Belongs to the lysine N(6)-hydroxylase/L-ornithine N(5)-oxygenase family.</text>
</comment>
<dbReference type="GO" id="GO:0004497">
    <property type="term" value="F:monooxygenase activity"/>
    <property type="evidence" value="ECO:0007669"/>
    <property type="project" value="TreeGrafter"/>
</dbReference>
<proteinExistence type="inferred from homology"/>
<evidence type="ECO:0000256" key="1">
    <source>
        <dbReference type="ARBA" id="ARBA00001974"/>
    </source>
</evidence>
<name>A0A9W9PZA9_9EURO</name>
<dbReference type="EMBL" id="JAPZBO010000005">
    <property type="protein sequence ID" value="KAJ5315502.1"/>
    <property type="molecule type" value="Genomic_DNA"/>
</dbReference>
<keyword evidence="6" id="KW-0285">Flavoprotein</keyword>
<evidence type="ECO:0000256" key="7">
    <source>
        <dbReference type="ARBA" id="ARBA00022827"/>
    </source>
</evidence>
<evidence type="ECO:0000256" key="4">
    <source>
        <dbReference type="ARBA" id="ARBA00012881"/>
    </source>
</evidence>
<evidence type="ECO:0000313" key="14">
    <source>
        <dbReference type="EMBL" id="KAJ5315502.1"/>
    </source>
</evidence>
<keyword evidence="8" id="KW-0521">NADP</keyword>
<evidence type="ECO:0000256" key="11">
    <source>
        <dbReference type="ARBA" id="ARBA00047598"/>
    </source>
</evidence>
<comment type="catalytic activity">
    <reaction evidence="11">
        <text>L-ornithine + NADPH + O2 = N(5)-hydroxy-L-ornithine + NADP(+) + H2O</text>
        <dbReference type="Rhea" id="RHEA:41508"/>
        <dbReference type="ChEBI" id="CHEBI:15377"/>
        <dbReference type="ChEBI" id="CHEBI:15379"/>
        <dbReference type="ChEBI" id="CHEBI:46911"/>
        <dbReference type="ChEBI" id="CHEBI:57783"/>
        <dbReference type="ChEBI" id="CHEBI:58349"/>
        <dbReference type="ChEBI" id="CHEBI:78275"/>
        <dbReference type="EC" id="1.14.13.196"/>
    </reaction>
</comment>
<gene>
    <name evidence="14" type="ORF">N7476_005809</name>
</gene>
<evidence type="ECO:0000313" key="15">
    <source>
        <dbReference type="Proteomes" id="UP001147746"/>
    </source>
</evidence>
<reference evidence="14" key="1">
    <citation type="submission" date="2022-12" db="EMBL/GenBank/DDBJ databases">
        <authorList>
            <person name="Petersen C."/>
        </authorList>
    </citation>
    <scope>NUCLEOTIDE SEQUENCE</scope>
    <source>
        <strain evidence="14">IBT 21472</strain>
    </source>
</reference>
<protein>
    <recommendedName>
        <fullName evidence="5">L-ornithine N(5)-monooxygenase</fullName>
        <ecNumber evidence="4">1.14.13.196</ecNumber>
    </recommendedName>
    <alternativeName>
        <fullName evidence="10">L-ornithine N(5)-oxygenase</fullName>
    </alternativeName>
</protein>
<dbReference type="InterPro" id="IPR036188">
    <property type="entry name" value="FAD/NAD-bd_sf"/>
</dbReference>
<evidence type="ECO:0000256" key="8">
    <source>
        <dbReference type="ARBA" id="ARBA00022857"/>
    </source>
</evidence>
<dbReference type="InterPro" id="IPR050982">
    <property type="entry name" value="Auxin_biosynth/cation_transpt"/>
</dbReference>
<accession>A0A9W9PZA9</accession>
<dbReference type="PANTHER" id="PTHR43539:SF68">
    <property type="entry name" value="FLAVIN-BINDING MONOOXYGENASE-LIKE PROTEIN (AFU_ORTHOLOGUE AFUA_4G09220)"/>
    <property type="match status" value="1"/>
</dbReference>
<dbReference type="GO" id="GO:0050660">
    <property type="term" value="F:flavin adenine dinucleotide binding"/>
    <property type="evidence" value="ECO:0007669"/>
    <property type="project" value="TreeGrafter"/>
</dbReference>
<feature type="region of interest" description="Disordered" evidence="13">
    <location>
        <begin position="333"/>
        <end position="354"/>
    </location>
</feature>
<comment type="caution">
    <text evidence="14">The sequence shown here is derived from an EMBL/GenBank/DDBJ whole genome shotgun (WGS) entry which is preliminary data.</text>
</comment>
<dbReference type="InterPro" id="IPR025700">
    <property type="entry name" value="Lys/Orn_oxygenase"/>
</dbReference>
<evidence type="ECO:0000256" key="12">
    <source>
        <dbReference type="ARBA" id="ARBA00049248"/>
    </source>
</evidence>
<comment type="catalytic activity">
    <reaction evidence="12">
        <text>L-ornithine + NADH + O2 = N(5)-hydroxy-L-ornithine + NAD(+) + H2O</text>
        <dbReference type="Rhea" id="RHEA:41512"/>
        <dbReference type="ChEBI" id="CHEBI:15377"/>
        <dbReference type="ChEBI" id="CHEBI:15379"/>
        <dbReference type="ChEBI" id="CHEBI:46911"/>
        <dbReference type="ChEBI" id="CHEBI:57540"/>
        <dbReference type="ChEBI" id="CHEBI:57945"/>
        <dbReference type="ChEBI" id="CHEBI:78275"/>
        <dbReference type="EC" id="1.14.13.196"/>
    </reaction>
</comment>
<evidence type="ECO:0000256" key="5">
    <source>
        <dbReference type="ARBA" id="ARBA00018612"/>
    </source>
</evidence>
<evidence type="ECO:0000256" key="9">
    <source>
        <dbReference type="ARBA" id="ARBA00023002"/>
    </source>
</evidence>